<evidence type="ECO:0000256" key="2">
    <source>
        <dbReference type="ARBA" id="ARBA00022692"/>
    </source>
</evidence>
<keyword evidence="5" id="KW-0489">Methyltransferase</keyword>
<keyword evidence="2" id="KW-0812">Transmembrane</keyword>
<dbReference type="GO" id="GO:0004671">
    <property type="term" value="F:protein C-terminal S-isoprenylcysteine carboxyl O-methyltransferase activity"/>
    <property type="evidence" value="ECO:0007669"/>
    <property type="project" value="UniProtKB-EC"/>
</dbReference>
<comment type="cofactor">
    <cofactor evidence="5">
        <name>Zn(2+)</name>
        <dbReference type="ChEBI" id="CHEBI:29105"/>
    </cofactor>
    <text evidence="5">Divalent metal cations. Probably Zn(2+).</text>
</comment>
<dbReference type="Pfam" id="PF04140">
    <property type="entry name" value="ICMT"/>
    <property type="match status" value="1"/>
</dbReference>
<dbReference type="EC" id="2.1.1.100" evidence="5"/>
<evidence type="ECO:0000313" key="6">
    <source>
        <dbReference type="EMBL" id="KAE8733745.1"/>
    </source>
</evidence>
<keyword evidence="5" id="KW-0949">S-adenosyl-L-methionine</keyword>
<dbReference type="Gene3D" id="1.20.120.1630">
    <property type="match status" value="1"/>
</dbReference>
<protein>
    <recommendedName>
        <fullName evidence="5">Protein-S-isoprenylcysteine O-methyltransferase</fullName>
        <ecNumber evidence="5">2.1.1.100</ecNumber>
    </recommendedName>
</protein>
<evidence type="ECO:0000256" key="4">
    <source>
        <dbReference type="ARBA" id="ARBA00023136"/>
    </source>
</evidence>
<evidence type="ECO:0000256" key="3">
    <source>
        <dbReference type="ARBA" id="ARBA00022989"/>
    </source>
</evidence>
<evidence type="ECO:0000256" key="5">
    <source>
        <dbReference type="RuleBase" id="RU362022"/>
    </source>
</evidence>
<proteinExistence type="inferred from homology"/>
<keyword evidence="3" id="KW-1133">Transmembrane helix</keyword>
<reference evidence="6" key="1">
    <citation type="submission" date="2019-09" db="EMBL/GenBank/DDBJ databases">
        <title>Draft genome information of white flower Hibiscus syriacus.</title>
        <authorList>
            <person name="Kim Y.-M."/>
        </authorList>
    </citation>
    <scope>NUCLEOTIDE SEQUENCE [LARGE SCALE GENOMIC DNA]</scope>
    <source>
        <strain evidence="6">YM2019G1</strain>
    </source>
</reference>
<keyword evidence="5" id="KW-0808">Transferase</keyword>
<accession>A0A6A3CVZ7</accession>
<dbReference type="GO" id="GO:0032259">
    <property type="term" value="P:methylation"/>
    <property type="evidence" value="ECO:0007669"/>
    <property type="project" value="UniProtKB-KW"/>
</dbReference>
<gene>
    <name evidence="6" type="ORF">F3Y22_tig00001095pilonHSYRG00045</name>
</gene>
<dbReference type="GO" id="GO:0005789">
    <property type="term" value="C:endoplasmic reticulum membrane"/>
    <property type="evidence" value="ECO:0007669"/>
    <property type="project" value="UniProtKB-SubCell"/>
</dbReference>
<organism evidence="6 7">
    <name type="scientific">Hibiscus syriacus</name>
    <name type="common">Rose of Sharon</name>
    <dbReference type="NCBI Taxonomy" id="106335"/>
    <lineage>
        <taxon>Eukaryota</taxon>
        <taxon>Viridiplantae</taxon>
        <taxon>Streptophyta</taxon>
        <taxon>Embryophyta</taxon>
        <taxon>Tracheophyta</taxon>
        <taxon>Spermatophyta</taxon>
        <taxon>Magnoliopsida</taxon>
        <taxon>eudicotyledons</taxon>
        <taxon>Gunneridae</taxon>
        <taxon>Pentapetalae</taxon>
        <taxon>rosids</taxon>
        <taxon>malvids</taxon>
        <taxon>Malvales</taxon>
        <taxon>Malvaceae</taxon>
        <taxon>Malvoideae</taxon>
        <taxon>Hibiscus</taxon>
    </lineage>
</organism>
<comment type="subcellular location">
    <subcellularLocation>
        <location evidence="5">Endoplasmic reticulum membrane</location>
        <topology evidence="5">Multi-pass membrane protein</topology>
    </subcellularLocation>
    <subcellularLocation>
        <location evidence="1">Membrane</location>
        <topology evidence="1">Multi-pass membrane protein</topology>
    </subcellularLocation>
</comment>
<keyword evidence="5" id="KW-0256">Endoplasmic reticulum</keyword>
<comment type="catalytic activity">
    <reaction evidence="5">
        <text>[protein]-C-terminal S-[(2E,6E)-farnesyl]-L-cysteine + S-adenosyl-L-methionine = [protein]-C-terminal S-[(2E,6E)-farnesyl]-L-cysteine methyl ester + S-adenosyl-L-homocysteine</text>
        <dbReference type="Rhea" id="RHEA:21672"/>
        <dbReference type="Rhea" id="RHEA-COMP:12125"/>
        <dbReference type="Rhea" id="RHEA-COMP:12126"/>
        <dbReference type="ChEBI" id="CHEBI:57856"/>
        <dbReference type="ChEBI" id="CHEBI:59789"/>
        <dbReference type="ChEBI" id="CHEBI:90510"/>
        <dbReference type="ChEBI" id="CHEBI:90511"/>
        <dbReference type="EC" id="2.1.1.100"/>
    </reaction>
</comment>
<dbReference type="Proteomes" id="UP000436088">
    <property type="component" value="Unassembled WGS sequence"/>
</dbReference>
<dbReference type="EMBL" id="VEPZ02000091">
    <property type="protein sequence ID" value="KAE8733745.1"/>
    <property type="molecule type" value="Genomic_DNA"/>
</dbReference>
<dbReference type="PANTHER" id="PTHR12714:SF9">
    <property type="entry name" value="PROTEIN-S-ISOPRENYLCYSTEINE O-METHYLTRANSFERASE"/>
    <property type="match status" value="1"/>
</dbReference>
<comment type="similarity">
    <text evidence="5">Belongs to the class VI-like SAM-binding methyltransferase superfamily. Isoprenylcysteine carboxyl methyltransferase family.</text>
</comment>
<comment type="caution">
    <text evidence="6">The sequence shown here is derived from an EMBL/GenBank/DDBJ whole genome shotgun (WGS) entry which is preliminary data.</text>
</comment>
<dbReference type="InterPro" id="IPR007269">
    <property type="entry name" value="ICMT_MeTrfase"/>
</dbReference>
<evidence type="ECO:0000256" key="1">
    <source>
        <dbReference type="ARBA" id="ARBA00004141"/>
    </source>
</evidence>
<dbReference type="AlphaFoldDB" id="A0A6A3CVZ7"/>
<sequence length="201" mass="23637">MFKFSGFYSQNAAKEQFCLELFAFRLYFSWRYAVLKPSLGICYDSTSGAAHAQLYIFYRQLSQMFLAIAFFHSSEYILAVAIHGRSNVTLKSLLICKNYLLVMIISLLEYVVEGVLFPGLKEHWWISNTGLALVVIGEIIRKSAIITAGRAFMHLIKVHHEEHHRLVTHGVYRFVRHLERIPYEEYFLKRFFRSDYEEYGR</sequence>
<evidence type="ECO:0000313" key="7">
    <source>
        <dbReference type="Proteomes" id="UP000436088"/>
    </source>
</evidence>
<keyword evidence="7" id="KW-1185">Reference proteome</keyword>
<keyword evidence="4" id="KW-0472">Membrane</keyword>
<name>A0A6A3CVZ7_HIBSY</name>
<dbReference type="PANTHER" id="PTHR12714">
    <property type="entry name" value="PROTEIN-S ISOPRENYLCYSTEINE O-METHYLTRANSFERASE"/>
    <property type="match status" value="1"/>
</dbReference>